<sequence length="116" mass="13924">MDELFVELLQITEEAAIHRERLTDEDWKTYMTKRTELFIKIRRVDAELEPSSPIRLKMTPFVQRLSELDILLLNQMRSIKDEAALHLRGIQDGRRQKQAYEVTEIMEEGFYVDKRR</sequence>
<name>A0ABT6TVW5_9BACL</name>
<protein>
    <recommendedName>
        <fullName evidence="3">Flagellar protein FliT</fullName>
    </recommendedName>
</protein>
<comment type="caution">
    <text evidence="1">The sequence shown here is derived from an EMBL/GenBank/DDBJ whole genome shotgun (WGS) entry which is preliminary data.</text>
</comment>
<proteinExistence type="predicted"/>
<reference evidence="1" key="1">
    <citation type="submission" date="2023-04" db="EMBL/GenBank/DDBJ databases">
        <title>Comparative genomic analysis of Cohnella hashimotonis sp. nov., isolated from the International Space Station.</title>
        <authorList>
            <person name="Venkateswaran K."/>
            <person name="Simpson A."/>
        </authorList>
    </citation>
    <scope>NUCLEOTIDE SEQUENCE</scope>
    <source>
        <strain evidence="1">F6_2S_P_1</strain>
    </source>
</reference>
<dbReference type="Proteomes" id="UP001161691">
    <property type="component" value="Unassembled WGS sequence"/>
</dbReference>
<keyword evidence="2" id="KW-1185">Reference proteome</keyword>
<dbReference type="RefSeq" id="WP_282913212.1">
    <property type="nucleotide sequence ID" value="NZ_JAGRPV010000002.1"/>
</dbReference>
<gene>
    <name evidence="1" type="ORF">KB449_35865</name>
</gene>
<dbReference type="EMBL" id="JAGRPV010000002">
    <property type="protein sequence ID" value="MDI4650363.1"/>
    <property type="molecule type" value="Genomic_DNA"/>
</dbReference>
<accession>A0ABT6TVW5</accession>
<organism evidence="1 2">
    <name type="scientific">Cohnella hashimotonis</name>
    <dbReference type="NCBI Taxonomy" id="2826895"/>
    <lineage>
        <taxon>Bacteria</taxon>
        <taxon>Bacillati</taxon>
        <taxon>Bacillota</taxon>
        <taxon>Bacilli</taxon>
        <taxon>Bacillales</taxon>
        <taxon>Paenibacillaceae</taxon>
        <taxon>Cohnella</taxon>
    </lineage>
</organism>
<evidence type="ECO:0008006" key="3">
    <source>
        <dbReference type="Google" id="ProtNLM"/>
    </source>
</evidence>
<evidence type="ECO:0000313" key="2">
    <source>
        <dbReference type="Proteomes" id="UP001161691"/>
    </source>
</evidence>
<evidence type="ECO:0000313" key="1">
    <source>
        <dbReference type="EMBL" id="MDI4650363.1"/>
    </source>
</evidence>